<dbReference type="EMBL" id="BJYK01000001">
    <property type="protein sequence ID" value="GEN78714.1"/>
    <property type="molecule type" value="Genomic_DNA"/>
</dbReference>
<proteinExistence type="predicted"/>
<accession>A0A511YU42</accession>
<sequence>MNALAVCRALGTTVVEVDAVLPQPVLYDAANDIAFVSAGMDEHEREAAADRLLDRVLTLATTGA</sequence>
<name>A0A511YU42_9CELL</name>
<dbReference type="Proteomes" id="UP000321484">
    <property type="component" value="Unassembled WGS sequence"/>
</dbReference>
<gene>
    <name evidence="1" type="ORF">AFE02nite_04480</name>
</gene>
<keyword evidence="2" id="KW-1185">Reference proteome</keyword>
<protein>
    <submittedName>
        <fullName evidence="1">Uncharacterized protein</fullName>
    </submittedName>
</protein>
<dbReference type="AlphaFoldDB" id="A0A511YU42"/>
<organism evidence="1 2">
    <name type="scientific">Actinotalea fermentans</name>
    <dbReference type="NCBI Taxonomy" id="43671"/>
    <lineage>
        <taxon>Bacteria</taxon>
        <taxon>Bacillati</taxon>
        <taxon>Actinomycetota</taxon>
        <taxon>Actinomycetes</taxon>
        <taxon>Micrococcales</taxon>
        <taxon>Cellulomonadaceae</taxon>
        <taxon>Actinotalea</taxon>
    </lineage>
</organism>
<evidence type="ECO:0000313" key="2">
    <source>
        <dbReference type="Proteomes" id="UP000321484"/>
    </source>
</evidence>
<comment type="caution">
    <text evidence="1">The sequence shown here is derived from an EMBL/GenBank/DDBJ whole genome shotgun (WGS) entry which is preliminary data.</text>
</comment>
<reference evidence="1 2" key="1">
    <citation type="submission" date="2019-07" db="EMBL/GenBank/DDBJ databases">
        <title>Whole genome shotgun sequence of Actinotalea fermentans NBRC 105374.</title>
        <authorList>
            <person name="Hosoyama A."/>
            <person name="Uohara A."/>
            <person name="Ohji S."/>
            <person name="Ichikawa N."/>
        </authorList>
    </citation>
    <scope>NUCLEOTIDE SEQUENCE [LARGE SCALE GENOMIC DNA]</scope>
    <source>
        <strain evidence="1 2">NBRC 105374</strain>
    </source>
</reference>
<evidence type="ECO:0000313" key="1">
    <source>
        <dbReference type="EMBL" id="GEN78714.1"/>
    </source>
</evidence>
<dbReference type="RefSeq" id="WP_034244667.1">
    <property type="nucleotide sequence ID" value="NZ_BJYK01000001.1"/>
</dbReference>